<name>A0A1C3WJP5_9BRAD</name>
<evidence type="ECO:0000313" key="1">
    <source>
        <dbReference type="EMBL" id="SCB40178.1"/>
    </source>
</evidence>
<sequence>MPVKFGDIIQAFEFANTNGDMGEFRTFVCRQTGKIYYQTDFLDAAEFNDELPDDIDDEEKYLAVPDKRELGLGKPLVLDFAREFLPDDFNDIRYFFSKRGAYPKFKSLLARRGAIERWHAFENEATKRALREWCTLHAIEIIG</sequence>
<gene>
    <name evidence="1" type="ORF">GA0061098_100893</name>
</gene>
<keyword evidence="2" id="KW-1185">Reference proteome</keyword>
<dbReference type="EMBL" id="FMAI01000008">
    <property type="protein sequence ID" value="SCB40178.1"/>
    <property type="molecule type" value="Genomic_DNA"/>
</dbReference>
<accession>A0A1C3WJP5</accession>
<evidence type="ECO:0000313" key="2">
    <source>
        <dbReference type="Proteomes" id="UP000199184"/>
    </source>
</evidence>
<dbReference type="Proteomes" id="UP000199184">
    <property type="component" value="Unassembled WGS sequence"/>
</dbReference>
<dbReference type="RefSeq" id="WP_091958150.1">
    <property type="nucleotide sequence ID" value="NZ_FMAI01000008.1"/>
</dbReference>
<protein>
    <submittedName>
        <fullName evidence="1">Uncharacterized protein</fullName>
    </submittedName>
</protein>
<dbReference type="AlphaFoldDB" id="A0A1C3WJP5"/>
<organism evidence="1 2">
    <name type="scientific">Bradyrhizobium shewense</name>
    <dbReference type="NCBI Taxonomy" id="1761772"/>
    <lineage>
        <taxon>Bacteria</taxon>
        <taxon>Pseudomonadati</taxon>
        <taxon>Pseudomonadota</taxon>
        <taxon>Alphaproteobacteria</taxon>
        <taxon>Hyphomicrobiales</taxon>
        <taxon>Nitrobacteraceae</taxon>
        <taxon>Bradyrhizobium</taxon>
    </lineage>
</organism>
<reference evidence="2" key="1">
    <citation type="submission" date="2016-08" db="EMBL/GenBank/DDBJ databases">
        <authorList>
            <person name="Varghese N."/>
            <person name="Submissions Spin"/>
        </authorList>
    </citation>
    <scope>NUCLEOTIDE SEQUENCE [LARGE SCALE GENOMIC DNA]</scope>
    <source>
        <strain evidence="2">ERR11</strain>
    </source>
</reference>
<proteinExistence type="predicted"/>